<comment type="caution">
    <text evidence="8">The sequence shown here is derived from an EMBL/GenBank/DDBJ whole genome shotgun (WGS) entry which is preliminary data.</text>
</comment>
<dbReference type="Gene3D" id="3.30.420.100">
    <property type="match status" value="1"/>
</dbReference>
<organism evidence="8 9">
    <name type="scientific">Paenibacillus cisolokensis</name>
    <dbReference type="NCBI Taxonomy" id="1658519"/>
    <lineage>
        <taxon>Bacteria</taxon>
        <taxon>Bacillati</taxon>
        <taxon>Bacillota</taxon>
        <taxon>Bacilli</taxon>
        <taxon>Bacillales</taxon>
        <taxon>Paenibacillaceae</taxon>
        <taxon>Paenibacillus</taxon>
    </lineage>
</organism>
<dbReference type="NCBIfam" id="TIGR00060">
    <property type="entry name" value="L18_bact"/>
    <property type="match status" value="1"/>
</dbReference>
<dbReference type="InterPro" id="IPR005484">
    <property type="entry name" value="Ribosomal_uL18_bac/plant/anim"/>
</dbReference>
<dbReference type="Pfam" id="PF00861">
    <property type="entry name" value="Ribosomal_L18p"/>
    <property type="match status" value="1"/>
</dbReference>
<dbReference type="PANTHER" id="PTHR12899:SF3">
    <property type="entry name" value="LARGE RIBOSOMAL SUBUNIT PROTEIN UL18M"/>
    <property type="match status" value="1"/>
</dbReference>
<dbReference type="PANTHER" id="PTHR12899">
    <property type="entry name" value="39S RIBOSOMAL PROTEIN L18, MITOCHONDRIAL"/>
    <property type="match status" value="1"/>
</dbReference>
<keyword evidence="9" id="KW-1185">Reference proteome</keyword>
<dbReference type="InterPro" id="IPR004389">
    <property type="entry name" value="Ribosomal_uL18_bac-type"/>
</dbReference>
<evidence type="ECO:0000256" key="3">
    <source>
        <dbReference type="ARBA" id="ARBA00022884"/>
    </source>
</evidence>
<proteinExistence type="inferred from homology"/>
<keyword evidence="2" id="KW-0699">rRNA-binding</keyword>
<keyword evidence="5" id="KW-0687">Ribonucleoprotein</keyword>
<sequence length="83" mass="8882">MYAQVIDDVKGVTLVSASTLDKELKSSISNGGNVEAARKVGDLIAKRAKEKGVEKVVFDRGGYLYHGRIQALADAAREAGLDF</sequence>
<keyword evidence="3" id="KW-0694">RNA-binding</keyword>
<evidence type="ECO:0000256" key="2">
    <source>
        <dbReference type="ARBA" id="ARBA00022730"/>
    </source>
</evidence>
<dbReference type="SUPFAM" id="SSF53137">
    <property type="entry name" value="Translational machinery components"/>
    <property type="match status" value="1"/>
</dbReference>
<accession>A0ABQ4N8V6</accession>
<evidence type="ECO:0000256" key="7">
    <source>
        <dbReference type="ARBA" id="ARBA00035496"/>
    </source>
</evidence>
<dbReference type="CDD" id="cd00432">
    <property type="entry name" value="Ribosomal_L18_L5e"/>
    <property type="match status" value="1"/>
</dbReference>
<name>A0ABQ4N8V6_9BACL</name>
<evidence type="ECO:0000313" key="8">
    <source>
        <dbReference type="EMBL" id="GIQ64383.1"/>
    </source>
</evidence>
<evidence type="ECO:0000256" key="1">
    <source>
        <dbReference type="ARBA" id="ARBA00007116"/>
    </source>
</evidence>
<comment type="similarity">
    <text evidence="1">Belongs to the universal ribosomal protein uL18 family.</text>
</comment>
<evidence type="ECO:0000313" key="9">
    <source>
        <dbReference type="Proteomes" id="UP000680304"/>
    </source>
</evidence>
<gene>
    <name evidence="8" type="ORF">PACILC2_29510</name>
</gene>
<dbReference type="EMBL" id="BOVJ01000092">
    <property type="protein sequence ID" value="GIQ64383.1"/>
    <property type="molecule type" value="Genomic_DNA"/>
</dbReference>
<protein>
    <recommendedName>
        <fullName evidence="6">Large ribosomal subunit protein uL18</fullName>
    </recommendedName>
    <alternativeName>
        <fullName evidence="7">50S ribosomal protein L18</fullName>
    </alternativeName>
</protein>
<keyword evidence="4" id="KW-0689">Ribosomal protein</keyword>
<evidence type="ECO:0000256" key="5">
    <source>
        <dbReference type="ARBA" id="ARBA00023274"/>
    </source>
</evidence>
<dbReference type="InterPro" id="IPR057268">
    <property type="entry name" value="Ribosomal_L18"/>
</dbReference>
<reference evidence="8 9" key="1">
    <citation type="submission" date="2021-04" db="EMBL/GenBank/DDBJ databases">
        <title>Draft genome sequence of Paenibacillus cisolokensis, LC2-13A.</title>
        <authorList>
            <person name="Uke A."/>
            <person name="Chhe C."/>
            <person name="Baramee S."/>
            <person name="Kosugi A."/>
        </authorList>
    </citation>
    <scope>NUCLEOTIDE SEQUENCE [LARGE SCALE GENOMIC DNA]</scope>
    <source>
        <strain evidence="8 9">LC2-13A</strain>
    </source>
</reference>
<evidence type="ECO:0000256" key="6">
    <source>
        <dbReference type="ARBA" id="ARBA00035197"/>
    </source>
</evidence>
<dbReference type="Proteomes" id="UP000680304">
    <property type="component" value="Unassembled WGS sequence"/>
</dbReference>
<evidence type="ECO:0000256" key="4">
    <source>
        <dbReference type="ARBA" id="ARBA00022980"/>
    </source>
</evidence>